<proteinExistence type="inferred from homology"/>
<dbReference type="SMART" id="SM01130">
    <property type="entry name" value="DHDPS"/>
    <property type="match status" value="1"/>
</dbReference>
<evidence type="ECO:0008006" key="6">
    <source>
        <dbReference type="Google" id="ProtNLM"/>
    </source>
</evidence>
<dbReference type="Pfam" id="PF00701">
    <property type="entry name" value="DHDPS"/>
    <property type="match status" value="1"/>
</dbReference>
<name>A0A9X0AAA6_9HELO</name>
<feature type="binding site" evidence="3">
    <location>
        <position position="234"/>
    </location>
    <ligand>
        <name>pyruvate</name>
        <dbReference type="ChEBI" id="CHEBI:15361"/>
    </ligand>
</feature>
<feature type="active site" description="Proton donor/acceptor" evidence="2">
    <location>
        <position position="163"/>
    </location>
</feature>
<organism evidence="4 5">
    <name type="scientific">Sclerotinia nivalis</name>
    <dbReference type="NCBI Taxonomy" id="352851"/>
    <lineage>
        <taxon>Eukaryota</taxon>
        <taxon>Fungi</taxon>
        <taxon>Dikarya</taxon>
        <taxon>Ascomycota</taxon>
        <taxon>Pezizomycotina</taxon>
        <taxon>Leotiomycetes</taxon>
        <taxon>Helotiales</taxon>
        <taxon>Sclerotiniaceae</taxon>
        <taxon>Sclerotinia</taxon>
    </lineage>
</organism>
<dbReference type="PIRSF" id="PIRSF001365">
    <property type="entry name" value="DHDPS"/>
    <property type="match status" value="1"/>
</dbReference>
<evidence type="ECO:0000256" key="1">
    <source>
        <dbReference type="PIRNR" id="PIRNR001365"/>
    </source>
</evidence>
<sequence>MPNAMTPSQSYANGNGTVAGHRPLVQGIYVPTVAFFHPDSEEVDITTVAKHASRLATSGIAGLLTHGSNGEAVHLTHSERSLITSITRKALDEAGASSMPIIVGCGTQSVKETIELCKEAKESGGDYAIVLPPSYYASLLNPQRILDFFTQIADASPIPVIIYNYPAAQGGFDLTSDVILTLSTHPNIVGVKLTCGNTGKLARIAASAKPSFLTTGGSADFILQTMVVGGHGVIAGLANLAPKACVKVMRLFEEGKLKEARELQAIVARGDWVAIKGGFVSVKVALERYYGYGGLPRKPCALPEKKALVAMNDEFAELLELEQTL</sequence>
<dbReference type="InterPro" id="IPR002220">
    <property type="entry name" value="DapA-like"/>
</dbReference>
<comment type="caution">
    <text evidence="4">The sequence shown here is derived from an EMBL/GenBank/DDBJ whole genome shotgun (WGS) entry which is preliminary data.</text>
</comment>
<dbReference type="PRINTS" id="PR00146">
    <property type="entry name" value="DHPICSNTHASE"/>
</dbReference>
<gene>
    <name evidence="4" type="ORF">OCU04_012139</name>
</gene>
<feature type="active site" description="Schiff-base intermediate with substrate" evidence="2">
    <location>
        <position position="192"/>
    </location>
</feature>
<dbReference type="AlphaFoldDB" id="A0A9X0AAA6"/>
<dbReference type="CDD" id="cd00408">
    <property type="entry name" value="DHDPS-like"/>
    <property type="match status" value="1"/>
</dbReference>
<reference evidence="4" key="1">
    <citation type="submission" date="2022-11" db="EMBL/GenBank/DDBJ databases">
        <title>Genome Resource of Sclerotinia nivalis Strain SnTB1, a Plant Pathogen Isolated from American Ginseng.</title>
        <authorList>
            <person name="Fan S."/>
        </authorList>
    </citation>
    <scope>NUCLEOTIDE SEQUENCE</scope>
    <source>
        <strain evidence="4">SnTB1</strain>
    </source>
</reference>
<dbReference type="Proteomes" id="UP001152300">
    <property type="component" value="Unassembled WGS sequence"/>
</dbReference>
<dbReference type="SUPFAM" id="SSF51569">
    <property type="entry name" value="Aldolase"/>
    <property type="match status" value="1"/>
</dbReference>
<comment type="similarity">
    <text evidence="1">Belongs to the DapA family.</text>
</comment>
<dbReference type="GO" id="GO:0008840">
    <property type="term" value="F:4-hydroxy-tetrahydrodipicolinate synthase activity"/>
    <property type="evidence" value="ECO:0007669"/>
    <property type="project" value="TreeGrafter"/>
</dbReference>
<dbReference type="PANTHER" id="PTHR12128:SF52">
    <property type="entry name" value="4-HYDROXY-2-OXOGLUTARATE ALDOLASE, MITOCHONDRIAL-RELATED"/>
    <property type="match status" value="1"/>
</dbReference>
<evidence type="ECO:0000313" key="5">
    <source>
        <dbReference type="Proteomes" id="UP001152300"/>
    </source>
</evidence>
<keyword evidence="5" id="KW-1185">Reference proteome</keyword>
<dbReference type="Gene3D" id="3.20.20.70">
    <property type="entry name" value="Aldolase class I"/>
    <property type="match status" value="1"/>
</dbReference>
<evidence type="ECO:0000256" key="3">
    <source>
        <dbReference type="PIRSR" id="PIRSR001365-2"/>
    </source>
</evidence>
<dbReference type="OrthoDB" id="191315at2759"/>
<protein>
    <recommendedName>
        <fullName evidence="6">Dihydrodipicolinate synthetase family protein</fullName>
    </recommendedName>
</protein>
<dbReference type="PANTHER" id="PTHR12128">
    <property type="entry name" value="DIHYDRODIPICOLINATE SYNTHASE"/>
    <property type="match status" value="1"/>
</dbReference>
<keyword evidence="1" id="KW-0456">Lyase</keyword>
<dbReference type="InterPro" id="IPR013785">
    <property type="entry name" value="Aldolase_TIM"/>
</dbReference>
<evidence type="ECO:0000256" key="2">
    <source>
        <dbReference type="PIRSR" id="PIRSR001365-1"/>
    </source>
</evidence>
<dbReference type="EMBL" id="JAPEIS010000015">
    <property type="protein sequence ID" value="KAJ8059165.1"/>
    <property type="molecule type" value="Genomic_DNA"/>
</dbReference>
<evidence type="ECO:0000313" key="4">
    <source>
        <dbReference type="EMBL" id="KAJ8059165.1"/>
    </source>
</evidence>
<accession>A0A9X0AAA6</accession>